<dbReference type="EMBL" id="JAESVB010000004">
    <property type="protein sequence ID" value="MCB8875871.1"/>
    <property type="molecule type" value="Genomic_DNA"/>
</dbReference>
<gene>
    <name evidence="1" type="ORF">ASILVAE211_11825</name>
</gene>
<evidence type="ECO:0000313" key="2">
    <source>
        <dbReference type="Proteomes" id="UP000708298"/>
    </source>
</evidence>
<keyword evidence="2" id="KW-1185">Reference proteome</keyword>
<sequence length="219" mass="24320">MLLPDDPDTGLTLRAAMDAAEARHHPYPHWLLTDMLPLKVVQAIGALPLAPPAITDSLGRRETHNSCRLFFGAEAQARFPVCRDVVAALQSPVTVAHLARQTGAALSGSYLRVEYCLDTDGFWLEPHTDIGAKFFTMLIYLSDPPDGEDWGTDIYERPDRHIGSAPARTNGGLVFVPSTTSWHGFIRRPITGVRRSLIVNYVTPEWRARHELAFPEQPV</sequence>
<proteinExistence type="predicted"/>
<reference evidence="1" key="1">
    <citation type="journal article" date="2021" name="Microorganisms">
        <title>Acidisoma silvae sp. nov. and Acidisomacellulosilytica sp. nov., Two Acidophilic Bacteria Isolated from Decaying Wood, Hydrolyzing Cellulose and Producing Poly-3-hydroxybutyrate.</title>
        <authorList>
            <person name="Mieszkin S."/>
            <person name="Pouder E."/>
            <person name="Uroz S."/>
            <person name="Simon-Colin C."/>
            <person name="Alain K."/>
        </authorList>
    </citation>
    <scope>NUCLEOTIDE SEQUENCE</scope>
    <source>
        <strain evidence="1">HW T2.11</strain>
    </source>
</reference>
<name>A0A963YS28_9PROT</name>
<accession>A0A963YS28</accession>
<protein>
    <submittedName>
        <fullName evidence="1">2OG-Fe(II) oxygenase</fullName>
    </submittedName>
</protein>
<dbReference type="AlphaFoldDB" id="A0A963YS28"/>
<dbReference type="RefSeq" id="WP_227321516.1">
    <property type="nucleotide sequence ID" value="NZ_JAESVB010000004.1"/>
</dbReference>
<comment type="caution">
    <text evidence="1">The sequence shown here is derived from an EMBL/GenBank/DDBJ whole genome shotgun (WGS) entry which is preliminary data.</text>
</comment>
<evidence type="ECO:0000313" key="1">
    <source>
        <dbReference type="EMBL" id="MCB8875871.1"/>
    </source>
</evidence>
<dbReference type="Proteomes" id="UP000708298">
    <property type="component" value="Unassembled WGS sequence"/>
</dbReference>
<organism evidence="1 2">
    <name type="scientific">Acidisoma silvae</name>
    <dbReference type="NCBI Taxonomy" id="2802396"/>
    <lineage>
        <taxon>Bacteria</taxon>
        <taxon>Pseudomonadati</taxon>
        <taxon>Pseudomonadota</taxon>
        <taxon>Alphaproteobacteria</taxon>
        <taxon>Acetobacterales</taxon>
        <taxon>Acidocellaceae</taxon>
        <taxon>Acidisoma</taxon>
    </lineage>
</organism>
<dbReference type="Gene3D" id="2.60.120.620">
    <property type="entry name" value="q2cbj1_9rhob like domain"/>
    <property type="match status" value="1"/>
</dbReference>
<reference evidence="1" key="2">
    <citation type="submission" date="2021-01" db="EMBL/GenBank/DDBJ databases">
        <authorList>
            <person name="Mieszkin S."/>
            <person name="Pouder E."/>
            <person name="Alain K."/>
        </authorList>
    </citation>
    <scope>NUCLEOTIDE SEQUENCE</scope>
    <source>
        <strain evidence="1">HW T2.11</strain>
    </source>
</reference>